<evidence type="ECO:0000313" key="1">
    <source>
        <dbReference type="EMBL" id="CAF4857935.1"/>
    </source>
</evidence>
<accession>A0A821SFS1</accession>
<keyword evidence="2" id="KW-1185">Reference proteome</keyword>
<gene>
    <name evidence="1" type="ORF">UJA718_LOCUS43755</name>
</gene>
<name>A0A821SFS1_9BILA</name>
<feature type="non-terminal residue" evidence="1">
    <location>
        <position position="48"/>
    </location>
</feature>
<organism evidence="1 2">
    <name type="scientific">Rotaria socialis</name>
    <dbReference type="NCBI Taxonomy" id="392032"/>
    <lineage>
        <taxon>Eukaryota</taxon>
        <taxon>Metazoa</taxon>
        <taxon>Spiralia</taxon>
        <taxon>Gnathifera</taxon>
        <taxon>Rotifera</taxon>
        <taxon>Eurotatoria</taxon>
        <taxon>Bdelloidea</taxon>
        <taxon>Philodinida</taxon>
        <taxon>Philodinidae</taxon>
        <taxon>Rotaria</taxon>
    </lineage>
</organism>
<dbReference type="Proteomes" id="UP000663873">
    <property type="component" value="Unassembled WGS sequence"/>
</dbReference>
<reference evidence="1" key="1">
    <citation type="submission" date="2021-02" db="EMBL/GenBank/DDBJ databases">
        <authorList>
            <person name="Nowell W R."/>
        </authorList>
    </citation>
    <scope>NUCLEOTIDE SEQUENCE</scope>
</reference>
<evidence type="ECO:0000313" key="2">
    <source>
        <dbReference type="Proteomes" id="UP000663873"/>
    </source>
</evidence>
<dbReference type="AlphaFoldDB" id="A0A821SFS1"/>
<proteinExistence type="predicted"/>
<dbReference type="EMBL" id="CAJOBP010063109">
    <property type="protein sequence ID" value="CAF4857935.1"/>
    <property type="molecule type" value="Genomic_DNA"/>
</dbReference>
<protein>
    <submittedName>
        <fullName evidence="1">Uncharacterized protein</fullName>
    </submittedName>
</protein>
<comment type="caution">
    <text evidence="1">The sequence shown here is derived from an EMBL/GenBank/DDBJ whole genome shotgun (WGS) entry which is preliminary data.</text>
</comment>
<sequence length="48" mass="5551">DCLVRYFQSKNFKVTSIDLKQNEQADVSIALNDNDSLEKQAEFVSERN</sequence>